<evidence type="ECO:0000313" key="2">
    <source>
        <dbReference type="Proteomes" id="UP001326613"/>
    </source>
</evidence>
<accession>A0ABZ0UTY6</accession>
<dbReference type="RefSeq" id="WP_323738963.1">
    <property type="nucleotide sequence ID" value="NZ_CP112933.1"/>
</dbReference>
<name>A0ABZ0UTY6_9RICK</name>
<dbReference type="EMBL" id="CP112933">
    <property type="protein sequence ID" value="WPY01490.1"/>
    <property type="molecule type" value="Genomic_DNA"/>
</dbReference>
<reference evidence="1 2" key="1">
    <citation type="submission" date="2022-10" db="EMBL/GenBank/DDBJ databases">
        <title>Host association and intracellularity evolved multiple times independently in the Rickettsiales.</title>
        <authorList>
            <person name="Castelli M."/>
            <person name="Nardi T."/>
            <person name="Gammuto L."/>
            <person name="Bellinzona G."/>
            <person name="Sabaneyeva E."/>
            <person name="Potekhin A."/>
            <person name="Serra V."/>
            <person name="Petroni G."/>
            <person name="Sassera D."/>
        </authorList>
    </citation>
    <scope>NUCLEOTIDE SEQUENCE [LARGE SCALE GENOMIC DNA]</scope>
    <source>
        <strain evidence="1 2">Kr 154-4</strain>
        <plasmid evidence="1 2">unnamed1</plasmid>
    </source>
</reference>
<protein>
    <submittedName>
        <fullName evidence="1">Uncharacterized protein</fullName>
    </submittedName>
</protein>
<dbReference type="Proteomes" id="UP001326613">
    <property type="component" value="Plasmid unnamed1"/>
</dbReference>
<proteinExistence type="predicted"/>
<keyword evidence="1" id="KW-0614">Plasmid</keyword>
<geneLocation type="plasmid" evidence="1 2">
    <name>unnamed1</name>
</geneLocation>
<organism evidence="1 2">
    <name type="scientific">Candidatus Trichorickettsia mobilis</name>
    <dbReference type="NCBI Taxonomy" id="1346319"/>
    <lineage>
        <taxon>Bacteria</taxon>
        <taxon>Pseudomonadati</taxon>
        <taxon>Pseudomonadota</taxon>
        <taxon>Alphaproteobacteria</taxon>
        <taxon>Rickettsiales</taxon>
        <taxon>Rickettsiaceae</taxon>
        <taxon>Rickettsieae</taxon>
        <taxon>Candidatus Trichorickettsia</taxon>
    </lineage>
</organism>
<evidence type="ECO:0000313" key="1">
    <source>
        <dbReference type="EMBL" id="WPY01490.1"/>
    </source>
</evidence>
<keyword evidence="2" id="KW-1185">Reference proteome</keyword>
<gene>
    <name evidence="1" type="ORF">Trichorick_01403</name>
</gene>
<sequence length="95" mass="10737">MIKNKAKVNTKFVATFKNIIVDAKGQPQDALIVDIVSECGKARKSRHKVDYSVAPELFESLNSGDQIVFEAQYQERPAYAEGYQLFSIKNIKRLS</sequence>